<dbReference type="OrthoDB" id="9811588at2"/>
<gene>
    <name evidence="6" type="ORF">DKG75_09760</name>
</gene>
<dbReference type="GO" id="GO:0003700">
    <property type="term" value="F:DNA-binding transcription factor activity"/>
    <property type="evidence" value="ECO:0007669"/>
    <property type="project" value="InterPro"/>
</dbReference>
<dbReference type="PANTHER" id="PTHR30419:SF8">
    <property type="entry name" value="NITROGEN ASSIMILATION TRANSCRIPTIONAL ACTIVATOR-RELATED"/>
    <property type="match status" value="1"/>
</dbReference>
<evidence type="ECO:0000256" key="1">
    <source>
        <dbReference type="ARBA" id="ARBA00009437"/>
    </source>
</evidence>
<comment type="caution">
    <text evidence="6">The sequence shown here is derived from an EMBL/GenBank/DDBJ whole genome shotgun (WGS) entry which is preliminary data.</text>
</comment>
<organism evidence="6 7">
    <name type="scientific">Zavarzinia compransoris</name>
    <dbReference type="NCBI Taxonomy" id="1264899"/>
    <lineage>
        <taxon>Bacteria</taxon>
        <taxon>Pseudomonadati</taxon>
        <taxon>Pseudomonadota</taxon>
        <taxon>Alphaproteobacteria</taxon>
        <taxon>Rhodospirillales</taxon>
        <taxon>Zavarziniaceae</taxon>
        <taxon>Zavarzinia</taxon>
    </lineage>
</organism>
<dbReference type="Pfam" id="PF03466">
    <property type="entry name" value="LysR_substrate"/>
    <property type="match status" value="1"/>
</dbReference>
<dbReference type="InterPro" id="IPR036390">
    <property type="entry name" value="WH_DNA-bd_sf"/>
</dbReference>
<dbReference type="PROSITE" id="PS50931">
    <property type="entry name" value="HTH_LYSR"/>
    <property type="match status" value="1"/>
</dbReference>
<dbReference type="GO" id="GO:0005829">
    <property type="term" value="C:cytosol"/>
    <property type="evidence" value="ECO:0007669"/>
    <property type="project" value="TreeGrafter"/>
</dbReference>
<dbReference type="AlphaFoldDB" id="A0A317E5G1"/>
<dbReference type="Proteomes" id="UP000246077">
    <property type="component" value="Unassembled WGS sequence"/>
</dbReference>
<dbReference type="InterPro" id="IPR000847">
    <property type="entry name" value="LysR_HTH_N"/>
</dbReference>
<dbReference type="RefSeq" id="WP_109920884.1">
    <property type="nucleotide sequence ID" value="NZ_QGLF01000002.1"/>
</dbReference>
<evidence type="ECO:0000259" key="5">
    <source>
        <dbReference type="PROSITE" id="PS50931"/>
    </source>
</evidence>
<dbReference type="PRINTS" id="PR00039">
    <property type="entry name" value="HTHLYSR"/>
</dbReference>
<evidence type="ECO:0000313" key="6">
    <source>
        <dbReference type="EMBL" id="PWR22239.1"/>
    </source>
</evidence>
<dbReference type="Gene3D" id="3.40.190.290">
    <property type="match status" value="1"/>
</dbReference>
<keyword evidence="3" id="KW-0238">DNA-binding</keyword>
<keyword evidence="7" id="KW-1185">Reference proteome</keyword>
<dbReference type="FunFam" id="1.10.10.10:FF:000001">
    <property type="entry name" value="LysR family transcriptional regulator"/>
    <property type="match status" value="1"/>
</dbReference>
<keyword evidence="2" id="KW-0805">Transcription regulation</keyword>
<dbReference type="Gene3D" id="1.10.10.10">
    <property type="entry name" value="Winged helix-like DNA-binding domain superfamily/Winged helix DNA-binding domain"/>
    <property type="match status" value="1"/>
</dbReference>
<dbReference type="SUPFAM" id="SSF46785">
    <property type="entry name" value="Winged helix' DNA-binding domain"/>
    <property type="match status" value="1"/>
</dbReference>
<dbReference type="InterPro" id="IPR050950">
    <property type="entry name" value="HTH-type_LysR_regulators"/>
</dbReference>
<dbReference type="PANTHER" id="PTHR30419">
    <property type="entry name" value="HTH-TYPE TRANSCRIPTIONAL REGULATOR YBHD"/>
    <property type="match status" value="1"/>
</dbReference>
<protein>
    <submittedName>
        <fullName evidence="6">LysR family transcriptional regulator</fullName>
    </submittedName>
</protein>
<dbReference type="Pfam" id="PF00126">
    <property type="entry name" value="HTH_1"/>
    <property type="match status" value="1"/>
</dbReference>
<dbReference type="InterPro" id="IPR005119">
    <property type="entry name" value="LysR_subst-bd"/>
</dbReference>
<dbReference type="InterPro" id="IPR036388">
    <property type="entry name" value="WH-like_DNA-bd_sf"/>
</dbReference>
<evidence type="ECO:0000313" key="7">
    <source>
        <dbReference type="Proteomes" id="UP000246077"/>
    </source>
</evidence>
<feature type="domain" description="HTH lysR-type" evidence="5">
    <location>
        <begin position="1"/>
        <end position="58"/>
    </location>
</feature>
<dbReference type="EMBL" id="QGLF01000002">
    <property type="protein sequence ID" value="PWR22239.1"/>
    <property type="molecule type" value="Genomic_DNA"/>
</dbReference>
<keyword evidence="4" id="KW-0804">Transcription</keyword>
<proteinExistence type="inferred from homology"/>
<dbReference type="CDD" id="cd08438">
    <property type="entry name" value="PBP2_CidR"/>
    <property type="match status" value="1"/>
</dbReference>
<reference evidence="7" key="1">
    <citation type="submission" date="2018-05" db="EMBL/GenBank/DDBJ databases">
        <title>Zavarzinia sp. HR-AS.</title>
        <authorList>
            <person name="Lee Y."/>
            <person name="Jeon C.O."/>
        </authorList>
    </citation>
    <scope>NUCLEOTIDE SEQUENCE [LARGE SCALE GENOMIC DNA]</scope>
    <source>
        <strain evidence="7">DSM 1231</strain>
    </source>
</reference>
<evidence type="ECO:0000256" key="4">
    <source>
        <dbReference type="ARBA" id="ARBA00023163"/>
    </source>
</evidence>
<sequence length="292" mass="31922">MHLRTLRTLAEVVRQGGFSAAAKAVFATQPTVSKAIQQLEDELGVVLFDRTGHRPVLTAAGEIVHRRALAILNERDDMLREIDDLRGLRRGELRLGLPPLGSAELFASLFAAYRQRYPGVEIRLIEHGSKRLEEILLAGGVEMIATLLPLGDDFEFQPVRHEPLLALLPAAHPLAGRDRVTLGDLRPTPFILFEEGFALNARIAAACQRAGFTPTEAARSAQITFIVALVASGLGCAFLPRMIAELRPHPEVRLVPLDAPGTDWHMALAWRRGGYLSDAARAWAALARDMAG</sequence>
<evidence type="ECO:0000256" key="2">
    <source>
        <dbReference type="ARBA" id="ARBA00023015"/>
    </source>
</evidence>
<comment type="similarity">
    <text evidence="1">Belongs to the LysR transcriptional regulatory family.</text>
</comment>
<evidence type="ECO:0000256" key="3">
    <source>
        <dbReference type="ARBA" id="ARBA00023125"/>
    </source>
</evidence>
<accession>A0A317E5G1</accession>
<name>A0A317E5G1_9PROT</name>
<dbReference type="SUPFAM" id="SSF53850">
    <property type="entry name" value="Periplasmic binding protein-like II"/>
    <property type="match status" value="1"/>
</dbReference>
<dbReference type="GO" id="GO:0003677">
    <property type="term" value="F:DNA binding"/>
    <property type="evidence" value="ECO:0007669"/>
    <property type="project" value="UniProtKB-KW"/>
</dbReference>